<evidence type="ECO:0000313" key="4">
    <source>
        <dbReference type="Proteomes" id="UP000629287"/>
    </source>
</evidence>
<dbReference type="Gene3D" id="1.10.10.10">
    <property type="entry name" value="Winged helix-like DNA-binding domain superfamily/Winged helix DNA-binding domain"/>
    <property type="match status" value="1"/>
</dbReference>
<sequence length="174" mass="18963">MKEDPGTADVRACEILARFSRLLETSVNRTLRREFGISWDELAVLSLLHASPYRFLHITDVAASLAFSRSRASRSVSRQELLGRLTRSRCPRDARATHVTLTDGGAALVHRSSGTYEAAVLGGLARLRVGPEQLTDLTDRLAPLTERHGRPETRGTCASPRQPGHTPVAGSPLS</sequence>
<dbReference type="AlphaFoldDB" id="A0A8I0PDS7"/>
<protein>
    <submittedName>
        <fullName evidence="3">DNA-binding MarR family transcriptional regulator</fullName>
    </submittedName>
</protein>
<dbReference type="RefSeq" id="WP_046919814.1">
    <property type="nucleotide sequence ID" value="NZ_JADBGF010000001.1"/>
</dbReference>
<name>A0A8I0PDS7_9ACTN</name>
<gene>
    <name evidence="3" type="ORF">H4687_008451</name>
</gene>
<dbReference type="GeneID" id="86832904"/>
<organism evidence="3 4">
    <name type="scientific">Streptomyces stelliscabiei</name>
    <dbReference type="NCBI Taxonomy" id="146820"/>
    <lineage>
        <taxon>Bacteria</taxon>
        <taxon>Bacillati</taxon>
        <taxon>Actinomycetota</taxon>
        <taxon>Actinomycetes</taxon>
        <taxon>Kitasatosporales</taxon>
        <taxon>Streptomycetaceae</taxon>
        <taxon>Streptomyces</taxon>
    </lineage>
</organism>
<dbReference type="SUPFAM" id="SSF46785">
    <property type="entry name" value="Winged helix' DNA-binding domain"/>
    <property type="match status" value="1"/>
</dbReference>
<dbReference type="Proteomes" id="UP000629287">
    <property type="component" value="Unassembled WGS sequence"/>
</dbReference>
<dbReference type="GO" id="GO:0003677">
    <property type="term" value="F:DNA binding"/>
    <property type="evidence" value="ECO:0007669"/>
    <property type="project" value="UniProtKB-KW"/>
</dbReference>
<dbReference type="InterPro" id="IPR036390">
    <property type="entry name" value="WH_DNA-bd_sf"/>
</dbReference>
<comment type="caution">
    <text evidence="3">The sequence shown here is derived from an EMBL/GenBank/DDBJ whole genome shotgun (WGS) entry which is preliminary data.</text>
</comment>
<dbReference type="EMBL" id="JADBGF010000001">
    <property type="protein sequence ID" value="MBE1602322.1"/>
    <property type="molecule type" value="Genomic_DNA"/>
</dbReference>
<dbReference type="InterPro" id="IPR039422">
    <property type="entry name" value="MarR/SlyA-like"/>
</dbReference>
<evidence type="ECO:0000259" key="2">
    <source>
        <dbReference type="PROSITE" id="PS50995"/>
    </source>
</evidence>
<feature type="region of interest" description="Disordered" evidence="1">
    <location>
        <begin position="144"/>
        <end position="174"/>
    </location>
</feature>
<reference evidence="3 4" key="1">
    <citation type="submission" date="2020-10" db="EMBL/GenBank/DDBJ databases">
        <title>Sequencing the genomes of 1000 actinobacteria strains.</title>
        <authorList>
            <person name="Klenk H.-P."/>
        </authorList>
    </citation>
    <scope>NUCLEOTIDE SEQUENCE [LARGE SCALE GENOMIC DNA]</scope>
    <source>
        <strain evidence="3 4">DSM 41803</strain>
    </source>
</reference>
<keyword evidence="4" id="KW-1185">Reference proteome</keyword>
<dbReference type="PROSITE" id="PS50995">
    <property type="entry name" value="HTH_MARR_2"/>
    <property type="match status" value="1"/>
</dbReference>
<dbReference type="PANTHER" id="PTHR33164:SF99">
    <property type="entry name" value="MARR FAMILY REGULATORY PROTEIN"/>
    <property type="match status" value="1"/>
</dbReference>
<dbReference type="GO" id="GO:0003700">
    <property type="term" value="F:DNA-binding transcription factor activity"/>
    <property type="evidence" value="ECO:0007669"/>
    <property type="project" value="InterPro"/>
</dbReference>
<evidence type="ECO:0000313" key="3">
    <source>
        <dbReference type="EMBL" id="MBE1602322.1"/>
    </source>
</evidence>
<accession>A0A8I0PDS7</accession>
<evidence type="ECO:0000256" key="1">
    <source>
        <dbReference type="SAM" id="MobiDB-lite"/>
    </source>
</evidence>
<proteinExistence type="predicted"/>
<keyword evidence="3" id="KW-0238">DNA-binding</keyword>
<dbReference type="OrthoDB" id="8635520at2"/>
<dbReference type="PANTHER" id="PTHR33164">
    <property type="entry name" value="TRANSCRIPTIONAL REGULATOR, MARR FAMILY"/>
    <property type="match status" value="1"/>
</dbReference>
<dbReference type="InterPro" id="IPR000835">
    <property type="entry name" value="HTH_MarR-typ"/>
</dbReference>
<dbReference type="InterPro" id="IPR036388">
    <property type="entry name" value="WH-like_DNA-bd_sf"/>
</dbReference>
<dbReference type="GO" id="GO:0006950">
    <property type="term" value="P:response to stress"/>
    <property type="evidence" value="ECO:0007669"/>
    <property type="project" value="TreeGrafter"/>
</dbReference>
<feature type="domain" description="HTH marR-type" evidence="2">
    <location>
        <begin position="9"/>
        <end position="143"/>
    </location>
</feature>